<dbReference type="Gene3D" id="3.55.50.30">
    <property type="match status" value="1"/>
</dbReference>
<proteinExistence type="predicted"/>
<reference evidence="4 5" key="1">
    <citation type="journal article" date="2013" name="Stand. Genomic Sci.">
        <title>Genomic Encyclopedia of Type Strains, Phase I: The one thousand microbial genomes (KMG-I) project.</title>
        <authorList>
            <person name="Kyrpides N.C."/>
            <person name="Woyke T."/>
            <person name="Eisen J.A."/>
            <person name="Garrity G."/>
            <person name="Lilburn T.G."/>
            <person name="Beck B.J."/>
            <person name="Whitman W.B."/>
            <person name="Hugenholtz P."/>
            <person name="Klenk H.P."/>
        </authorList>
    </citation>
    <scope>NUCLEOTIDE SEQUENCE [LARGE SCALE GENOMIC DNA]</scope>
    <source>
        <strain evidence="4 5">DSM 13484</strain>
    </source>
</reference>
<dbReference type="AlphaFoldDB" id="A0A562T2T7"/>
<name>A0A562T2T7_CHIJA</name>
<dbReference type="Gene3D" id="2.60.120.1440">
    <property type="match status" value="1"/>
</dbReference>
<dbReference type="EMBL" id="VLLG01000003">
    <property type="protein sequence ID" value="TWI87931.1"/>
    <property type="molecule type" value="Genomic_DNA"/>
</dbReference>
<dbReference type="InterPro" id="IPR006860">
    <property type="entry name" value="FecR"/>
</dbReference>
<dbReference type="PANTHER" id="PTHR30273">
    <property type="entry name" value="PERIPLASMIC SIGNAL SENSOR AND SIGMA FACTOR ACTIVATOR FECR-RELATED"/>
    <property type="match status" value="1"/>
</dbReference>
<evidence type="ECO:0000259" key="3">
    <source>
        <dbReference type="Pfam" id="PF16344"/>
    </source>
</evidence>
<evidence type="ECO:0000313" key="5">
    <source>
        <dbReference type="Proteomes" id="UP000316778"/>
    </source>
</evidence>
<keyword evidence="1" id="KW-1133">Transmembrane helix</keyword>
<dbReference type="InterPro" id="IPR032508">
    <property type="entry name" value="FecR_C"/>
</dbReference>
<feature type="domain" description="Protein FecR C-terminal" evidence="3">
    <location>
        <begin position="332"/>
        <end position="399"/>
    </location>
</feature>
<gene>
    <name evidence="4" type="ORF">LX66_2005</name>
</gene>
<accession>A0A562T2T7</accession>
<dbReference type="InterPro" id="IPR012373">
    <property type="entry name" value="Ferrdict_sens_TM"/>
</dbReference>
<feature type="domain" description="FecR protein" evidence="2">
    <location>
        <begin position="194"/>
        <end position="289"/>
    </location>
</feature>
<dbReference type="PANTHER" id="PTHR30273:SF2">
    <property type="entry name" value="PROTEIN FECR"/>
    <property type="match status" value="1"/>
</dbReference>
<comment type="caution">
    <text evidence="4">The sequence shown here is derived from an EMBL/GenBank/DDBJ whole genome shotgun (WGS) entry which is preliminary data.</text>
</comment>
<dbReference type="GO" id="GO:0016989">
    <property type="term" value="F:sigma factor antagonist activity"/>
    <property type="evidence" value="ECO:0007669"/>
    <property type="project" value="TreeGrafter"/>
</dbReference>
<evidence type="ECO:0000313" key="4">
    <source>
        <dbReference type="EMBL" id="TWI87931.1"/>
    </source>
</evidence>
<dbReference type="Pfam" id="PF16344">
    <property type="entry name" value="FecR_C"/>
    <property type="match status" value="1"/>
</dbReference>
<sequence length="402" mass="44052">MMRGNADRLAYLYGQYIKGSCTAAELQEFFEYVGDPAMRDALQKVIDHHLENIQPGKGDAVVDWEHLYNKIIPSENPAAGGTTGEKPIVRRLFTLPRVAAAAVILTVAAGIYFLLPRNPQQETTLAGNGRFRNDIPPGDSKATLTLANGASIALHTNDSNALAQLENAQAFRLDSGELVYNNHGAAGKARGYNTLATPLGGQFRLLLPDGSRVWLNAASSITYPVAFGKEGRKVSITGEAYLEVAQQPNRPFTVMVNGAEITVLGTRFNVNAYRDEAATCITLIEGAVRVNRDSRSSVLHPGQQLQLWPRGDQRLIDDADPDAAAAWKDGWFSFDDADIAAVMRQVKRWYDAEIVYEGPLPGHHFVGTIPRDVQVSKLLTMLELTGRVQFRIEGRKVIVTQP</sequence>
<dbReference type="Proteomes" id="UP000316778">
    <property type="component" value="Unassembled WGS sequence"/>
</dbReference>
<evidence type="ECO:0000256" key="1">
    <source>
        <dbReference type="SAM" id="Phobius"/>
    </source>
</evidence>
<organism evidence="4 5">
    <name type="scientific">Chitinophaga japonensis</name>
    <name type="common">Flexibacter japonensis</name>
    <dbReference type="NCBI Taxonomy" id="104662"/>
    <lineage>
        <taxon>Bacteria</taxon>
        <taxon>Pseudomonadati</taxon>
        <taxon>Bacteroidota</taxon>
        <taxon>Chitinophagia</taxon>
        <taxon>Chitinophagales</taxon>
        <taxon>Chitinophagaceae</taxon>
        <taxon>Chitinophaga</taxon>
    </lineage>
</organism>
<protein>
    <submittedName>
        <fullName evidence="4">FecR family protein</fullName>
    </submittedName>
</protein>
<evidence type="ECO:0000259" key="2">
    <source>
        <dbReference type="Pfam" id="PF04773"/>
    </source>
</evidence>
<keyword evidence="1" id="KW-0472">Membrane</keyword>
<dbReference type="Pfam" id="PF04773">
    <property type="entry name" value="FecR"/>
    <property type="match status" value="1"/>
</dbReference>
<keyword evidence="1" id="KW-0812">Transmembrane</keyword>
<keyword evidence="5" id="KW-1185">Reference proteome</keyword>
<feature type="transmembrane region" description="Helical" evidence="1">
    <location>
        <begin position="95"/>
        <end position="115"/>
    </location>
</feature>